<dbReference type="Proteomes" id="UP000565441">
    <property type="component" value="Unassembled WGS sequence"/>
</dbReference>
<evidence type="ECO:0000313" key="4">
    <source>
        <dbReference type="Proteomes" id="UP000565441"/>
    </source>
</evidence>
<dbReference type="OrthoDB" id="3042049at2759"/>
<accession>A0A8H5GVD0</accession>
<gene>
    <name evidence="3" type="ORF">D9615_008145</name>
</gene>
<evidence type="ECO:0008006" key="5">
    <source>
        <dbReference type="Google" id="ProtNLM"/>
    </source>
</evidence>
<sequence>MEIGLPTFGDRAQRTRDTRDHVQRTIAQQESELTRLQTILDTIQASHGVLKSRIEKLDSAIAPHKKLPPELLSIIFLYCAEPSLALRLRSRDGSEYARSMTLSLAAVCSSWRQVAISTPALWKHTVHGQRRLGDVTTPRILAREAGHVHVTGSPNQSHRLSDPPIQPPSSPSFDLGYKDALSAMKNMTSWGTRIIEIRANTIASSPIPFPVSLDPFLNLLFPYASQFRQITLSGFLHVLLPFITASPPAFNALESVSVQIDGQGSTSAFGTSPKPIEFAGLAARTVFQNAPQLREFILSGHIFFGNTTGIVLQTPLLSVFDLQWAELTRISVQRIAIDVANAHLIISQCARMTNCQLAINNAAVETPVDETQERIYHHYLLSLVVLLEESLVEALFQPLVLPSLEKLELGSSDDSFLFRGWENRSAVAGCTSLCNRSKCILRTLRAPFAIAESQLEGFLAEFSSLRELYLPHTWLSDTVMIWS</sequence>
<evidence type="ECO:0000313" key="3">
    <source>
        <dbReference type="EMBL" id="KAF5371986.1"/>
    </source>
</evidence>
<keyword evidence="4" id="KW-1185">Reference proteome</keyword>
<dbReference type="EMBL" id="JAACJP010000044">
    <property type="protein sequence ID" value="KAF5371986.1"/>
    <property type="molecule type" value="Genomic_DNA"/>
</dbReference>
<keyword evidence="1" id="KW-0175">Coiled coil</keyword>
<name>A0A8H5GVD0_9AGAR</name>
<reference evidence="3 4" key="1">
    <citation type="journal article" date="2020" name="ISME J.">
        <title>Uncovering the hidden diversity of litter-decomposition mechanisms in mushroom-forming fungi.</title>
        <authorList>
            <person name="Floudas D."/>
            <person name="Bentzer J."/>
            <person name="Ahren D."/>
            <person name="Johansson T."/>
            <person name="Persson P."/>
            <person name="Tunlid A."/>
        </authorList>
    </citation>
    <scope>NUCLEOTIDE SEQUENCE [LARGE SCALE GENOMIC DNA]</scope>
    <source>
        <strain evidence="3 4">CBS 661.87</strain>
    </source>
</reference>
<protein>
    <recommendedName>
        <fullName evidence="5">F-box domain-containing protein</fullName>
    </recommendedName>
</protein>
<organism evidence="3 4">
    <name type="scientific">Tricholomella constricta</name>
    <dbReference type="NCBI Taxonomy" id="117010"/>
    <lineage>
        <taxon>Eukaryota</taxon>
        <taxon>Fungi</taxon>
        <taxon>Dikarya</taxon>
        <taxon>Basidiomycota</taxon>
        <taxon>Agaricomycotina</taxon>
        <taxon>Agaricomycetes</taxon>
        <taxon>Agaricomycetidae</taxon>
        <taxon>Agaricales</taxon>
        <taxon>Tricholomatineae</taxon>
        <taxon>Lyophyllaceae</taxon>
        <taxon>Tricholomella</taxon>
    </lineage>
</organism>
<dbReference type="Gene3D" id="1.20.1280.50">
    <property type="match status" value="1"/>
</dbReference>
<proteinExistence type="predicted"/>
<comment type="caution">
    <text evidence="3">The sequence shown here is derived from an EMBL/GenBank/DDBJ whole genome shotgun (WGS) entry which is preliminary data.</text>
</comment>
<feature type="coiled-coil region" evidence="1">
    <location>
        <begin position="12"/>
        <end position="46"/>
    </location>
</feature>
<feature type="region of interest" description="Disordered" evidence="2">
    <location>
        <begin position="150"/>
        <end position="169"/>
    </location>
</feature>
<dbReference type="AlphaFoldDB" id="A0A8H5GVD0"/>
<evidence type="ECO:0000256" key="2">
    <source>
        <dbReference type="SAM" id="MobiDB-lite"/>
    </source>
</evidence>
<evidence type="ECO:0000256" key="1">
    <source>
        <dbReference type="SAM" id="Coils"/>
    </source>
</evidence>